<reference evidence="3" key="1">
    <citation type="journal article" date="2019" name="Int. J. Syst. Evol. Microbiol.">
        <title>The Global Catalogue of Microorganisms (GCM) 10K type strain sequencing project: providing services to taxonomists for standard genome sequencing and annotation.</title>
        <authorList>
            <consortium name="The Broad Institute Genomics Platform"/>
            <consortium name="The Broad Institute Genome Sequencing Center for Infectious Disease"/>
            <person name="Wu L."/>
            <person name="Ma J."/>
        </authorList>
    </citation>
    <scope>NUCLEOTIDE SEQUENCE [LARGE SCALE GENOMIC DNA]</scope>
    <source>
        <strain evidence="3">JCM 17839</strain>
    </source>
</reference>
<proteinExistence type="predicted"/>
<dbReference type="Proteomes" id="UP001500731">
    <property type="component" value="Unassembled WGS sequence"/>
</dbReference>
<evidence type="ECO:0000313" key="2">
    <source>
        <dbReference type="EMBL" id="GAA4482427.1"/>
    </source>
</evidence>
<dbReference type="PROSITE" id="PS51257">
    <property type="entry name" value="PROKAR_LIPOPROTEIN"/>
    <property type="match status" value="1"/>
</dbReference>
<evidence type="ECO:0000313" key="3">
    <source>
        <dbReference type="Proteomes" id="UP001500731"/>
    </source>
</evidence>
<dbReference type="EMBL" id="BAABGP010000008">
    <property type="protein sequence ID" value="GAA4482427.1"/>
    <property type="molecule type" value="Genomic_DNA"/>
</dbReference>
<evidence type="ECO:0008006" key="4">
    <source>
        <dbReference type="Google" id="ProtNLM"/>
    </source>
</evidence>
<organism evidence="2 3">
    <name type="scientific">Microbacterium panaciterrae</name>
    <dbReference type="NCBI Taxonomy" id="985759"/>
    <lineage>
        <taxon>Bacteria</taxon>
        <taxon>Bacillati</taxon>
        <taxon>Actinomycetota</taxon>
        <taxon>Actinomycetes</taxon>
        <taxon>Micrococcales</taxon>
        <taxon>Microbacteriaceae</taxon>
        <taxon>Microbacterium</taxon>
    </lineage>
</organism>
<keyword evidence="3" id="KW-1185">Reference proteome</keyword>
<sequence length="195" mass="19118">MNIHRLAGPVAALVIAGAITLSGCSGTSTAITAPAAGGSTQSPAAGQPAAQSGTREHPAALGSKISGKDWEVVVNSVALGANDAVKAANQFNGDAPVGSAYAVVNYTATYIGKDAKGGMPAEVGIDYVTPEGKTISRTSTIAVAPAPAFDGISPLYNGAATTGNIVIAVPTADGDKGVLAVRPGMLADTVFVAVK</sequence>
<evidence type="ECO:0000256" key="1">
    <source>
        <dbReference type="SAM" id="MobiDB-lite"/>
    </source>
</evidence>
<gene>
    <name evidence="2" type="ORF">GCM10023171_12400</name>
</gene>
<feature type="region of interest" description="Disordered" evidence="1">
    <location>
        <begin position="35"/>
        <end position="62"/>
    </location>
</feature>
<comment type="caution">
    <text evidence="2">The sequence shown here is derived from an EMBL/GenBank/DDBJ whole genome shotgun (WGS) entry which is preliminary data.</text>
</comment>
<dbReference type="RefSeq" id="WP_345185366.1">
    <property type="nucleotide sequence ID" value="NZ_BAABGP010000008.1"/>
</dbReference>
<feature type="compositionally biased region" description="Low complexity" evidence="1">
    <location>
        <begin position="39"/>
        <end position="53"/>
    </location>
</feature>
<accession>A0ABP8P957</accession>
<name>A0ABP8P957_9MICO</name>
<protein>
    <recommendedName>
        <fullName evidence="4">DUF4352 domain-containing protein</fullName>
    </recommendedName>
</protein>